<feature type="non-terminal residue" evidence="8">
    <location>
        <position position="243"/>
    </location>
</feature>
<dbReference type="AlphaFoldDB" id="X1TN61"/>
<dbReference type="SFLD" id="SFLDS00029">
    <property type="entry name" value="Radical_SAM"/>
    <property type="match status" value="1"/>
</dbReference>
<reference evidence="8" key="1">
    <citation type="journal article" date="2014" name="Front. Microbiol.">
        <title>High frequency of phylogenetically diverse reductive dehalogenase-homologous genes in deep subseafloor sedimentary metagenomes.</title>
        <authorList>
            <person name="Kawai M."/>
            <person name="Futagami T."/>
            <person name="Toyoda A."/>
            <person name="Takaki Y."/>
            <person name="Nishi S."/>
            <person name="Hori S."/>
            <person name="Arai W."/>
            <person name="Tsubouchi T."/>
            <person name="Morono Y."/>
            <person name="Uchiyama I."/>
            <person name="Ito T."/>
            <person name="Fujiyama A."/>
            <person name="Inagaki F."/>
            <person name="Takami H."/>
        </authorList>
    </citation>
    <scope>NUCLEOTIDE SEQUENCE</scope>
    <source>
        <strain evidence="8">Expedition CK06-06</strain>
    </source>
</reference>
<keyword evidence="4" id="KW-0479">Metal-binding</keyword>
<dbReference type="InterPro" id="IPR058240">
    <property type="entry name" value="rSAM_sf"/>
</dbReference>
<gene>
    <name evidence="8" type="ORF">S12H4_37960</name>
</gene>
<keyword evidence="2" id="KW-0004">4Fe-4S</keyword>
<accession>X1TN61</accession>
<dbReference type="SUPFAM" id="SSF102114">
    <property type="entry name" value="Radical SAM enzymes"/>
    <property type="match status" value="1"/>
</dbReference>
<dbReference type="NCBIfam" id="TIGR04337">
    <property type="entry name" value="AmmeMemoSam_rS"/>
    <property type="match status" value="1"/>
</dbReference>
<dbReference type="EMBL" id="BARW01022801">
    <property type="protein sequence ID" value="GAI88980.1"/>
    <property type="molecule type" value="Genomic_DNA"/>
</dbReference>
<name>X1TN61_9ZZZZ</name>
<feature type="domain" description="Radical SAM core" evidence="7">
    <location>
        <begin position="80"/>
        <end position="243"/>
    </location>
</feature>
<evidence type="ECO:0000313" key="8">
    <source>
        <dbReference type="EMBL" id="GAI88980.1"/>
    </source>
</evidence>
<comment type="caution">
    <text evidence="8">The sequence shown here is derived from an EMBL/GenBank/DDBJ whole genome shotgun (WGS) entry which is preliminary data.</text>
</comment>
<dbReference type="InterPro" id="IPR034457">
    <property type="entry name" value="Organic_radical-activating"/>
</dbReference>
<dbReference type="SFLD" id="SFLDG01101">
    <property type="entry name" value="Uncharacterised_Radical_SAM_Su"/>
    <property type="match status" value="1"/>
</dbReference>
<dbReference type="PANTHER" id="PTHR30352">
    <property type="entry name" value="PYRUVATE FORMATE-LYASE-ACTIVATING ENZYME"/>
    <property type="match status" value="1"/>
</dbReference>
<evidence type="ECO:0000256" key="6">
    <source>
        <dbReference type="ARBA" id="ARBA00023014"/>
    </source>
</evidence>
<keyword evidence="5" id="KW-0408">Iron</keyword>
<dbReference type="InterPro" id="IPR007197">
    <property type="entry name" value="rSAM"/>
</dbReference>
<dbReference type="GO" id="GO:0051539">
    <property type="term" value="F:4 iron, 4 sulfur cluster binding"/>
    <property type="evidence" value="ECO:0007669"/>
    <property type="project" value="UniProtKB-KW"/>
</dbReference>
<dbReference type="Pfam" id="PF04055">
    <property type="entry name" value="Radical_SAM"/>
    <property type="match status" value="1"/>
</dbReference>
<dbReference type="Gene3D" id="3.20.20.70">
    <property type="entry name" value="Aldolase class I"/>
    <property type="match status" value="1"/>
</dbReference>
<comment type="cofactor">
    <cofactor evidence="1">
        <name>[4Fe-4S] cluster</name>
        <dbReference type="ChEBI" id="CHEBI:49883"/>
    </cofactor>
</comment>
<keyword evidence="3" id="KW-0949">S-adenosyl-L-methionine</keyword>
<dbReference type="CDD" id="cd01335">
    <property type="entry name" value="Radical_SAM"/>
    <property type="match status" value="1"/>
</dbReference>
<evidence type="ECO:0000259" key="7">
    <source>
        <dbReference type="PROSITE" id="PS51918"/>
    </source>
</evidence>
<evidence type="ECO:0000256" key="2">
    <source>
        <dbReference type="ARBA" id="ARBA00022485"/>
    </source>
</evidence>
<protein>
    <recommendedName>
        <fullName evidence="7">Radical SAM core domain-containing protein</fullName>
    </recommendedName>
</protein>
<sequence>MELTMGLKEENLKEAVLWEPSSGEDKKIQCKLCNHRCTIDDGKLGRCCVRKNIDGVLYSLTYDKVCSANPDPIEKKPLFHFQPGTSSFSVATMGCNFRCEFCQNWQISQAAIERGRINGEPITPEQIVEGAVRNRCKSIAYTYTEPTVFIELCNDCGRLGKERGLTNVFVSNGYMTTEAIDFAANWLDGINVDLKAFNEDYYKRLCKARLQPVLDTISYIAKQTNIWLEITTLLVPGENDSDD</sequence>
<dbReference type="PROSITE" id="PS51918">
    <property type="entry name" value="RADICAL_SAM"/>
    <property type="match status" value="1"/>
</dbReference>
<evidence type="ECO:0000256" key="5">
    <source>
        <dbReference type="ARBA" id="ARBA00023004"/>
    </source>
</evidence>
<dbReference type="InterPro" id="IPR027596">
    <property type="entry name" value="AmmeMemoSam_rS"/>
</dbReference>
<evidence type="ECO:0000256" key="4">
    <source>
        <dbReference type="ARBA" id="ARBA00022723"/>
    </source>
</evidence>
<keyword evidence="6" id="KW-0411">Iron-sulfur</keyword>
<dbReference type="InterPro" id="IPR013785">
    <property type="entry name" value="Aldolase_TIM"/>
</dbReference>
<dbReference type="GO" id="GO:0003824">
    <property type="term" value="F:catalytic activity"/>
    <property type="evidence" value="ECO:0007669"/>
    <property type="project" value="InterPro"/>
</dbReference>
<proteinExistence type="predicted"/>
<dbReference type="GO" id="GO:0046872">
    <property type="term" value="F:metal ion binding"/>
    <property type="evidence" value="ECO:0007669"/>
    <property type="project" value="UniProtKB-KW"/>
</dbReference>
<dbReference type="PANTHER" id="PTHR30352:SF5">
    <property type="entry name" value="PYRUVATE FORMATE-LYASE 1-ACTIVATING ENZYME"/>
    <property type="match status" value="1"/>
</dbReference>
<organism evidence="8">
    <name type="scientific">marine sediment metagenome</name>
    <dbReference type="NCBI Taxonomy" id="412755"/>
    <lineage>
        <taxon>unclassified sequences</taxon>
        <taxon>metagenomes</taxon>
        <taxon>ecological metagenomes</taxon>
    </lineage>
</organism>
<evidence type="ECO:0000256" key="3">
    <source>
        <dbReference type="ARBA" id="ARBA00022691"/>
    </source>
</evidence>
<evidence type="ECO:0000256" key="1">
    <source>
        <dbReference type="ARBA" id="ARBA00001966"/>
    </source>
</evidence>